<feature type="compositionally biased region" description="Polar residues" evidence="7">
    <location>
        <begin position="1"/>
        <end position="14"/>
    </location>
</feature>
<dbReference type="OrthoDB" id="507929at2"/>
<feature type="compositionally biased region" description="Polar residues" evidence="7">
    <location>
        <begin position="294"/>
        <end position="306"/>
    </location>
</feature>
<dbReference type="Pfam" id="PF25954">
    <property type="entry name" value="Beta-barrel_RND_2"/>
    <property type="match status" value="1"/>
</dbReference>
<dbReference type="InterPro" id="IPR058792">
    <property type="entry name" value="Beta-barrel_RND_2"/>
</dbReference>
<dbReference type="InterPro" id="IPR050739">
    <property type="entry name" value="MFP"/>
</dbReference>
<keyword evidence="4 8" id="KW-1133">Transmembrane helix</keyword>
<evidence type="ECO:0000259" key="10">
    <source>
        <dbReference type="Pfam" id="PF25954"/>
    </source>
</evidence>
<reference evidence="12" key="1">
    <citation type="journal article" date="2015" name="Genome Announc.">
        <title>Draft Genome Sequence of Tolypothrix boutellei Strain VB521301.</title>
        <authorList>
            <person name="Chandrababunaidu M.M."/>
            <person name="Singh D."/>
            <person name="Sen D."/>
            <person name="Bhan S."/>
            <person name="Das S."/>
            <person name="Gupta A."/>
            <person name="Adhikary S.P."/>
            <person name="Tripathy S."/>
        </authorList>
    </citation>
    <scope>NUCLEOTIDE SEQUENCE</scope>
    <source>
        <strain evidence="12">VB521301</strain>
    </source>
</reference>
<comment type="subcellular location">
    <subcellularLocation>
        <location evidence="1">Membrane</location>
        <topology evidence="1">Single-pass membrane protein</topology>
    </subcellularLocation>
</comment>
<organism evidence="12">
    <name type="scientific">Tolypothrix bouteillei VB521301</name>
    <dbReference type="NCBI Taxonomy" id="1479485"/>
    <lineage>
        <taxon>Bacteria</taxon>
        <taxon>Bacillati</taxon>
        <taxon>Cyanobacteriota</taxon>
        <taxon>Cyanophyceae</taxon>
        <taxon>Nostocales</taxon>
        <taxon>Tolypothrichaceae</taxon>
        <taxon>Tolypothrix</taxon>
    </lineage>
</organism>
<dbReference type="AlphaFoldDB" id="A0A0C1QTS2"/>
<feature type="transmembrane region" description="Helical" evidence="8">
    <location>
        <begin position="45"/>
        <end position="66"/>
    </location>
</feature>
<dbReference type="SUPFAM" id="SSF111369">
    <property type="entry name" value="HlyD-like secretion proteins"/>
    <property type="match status" value="1"/>
</dbReference>
<evidence type="ECO:0000313" key="12">
    <source>
        <dbReference type="EMBL" id="KIE08824.1"/>
    </source>
</evidence>
<dbReference type="Gene3D" id="2.40.30.170">
    <property type="match status" value="1"/>
</dbReference>
<feature type="compositionally biased region" description="Low complexity" evidence="7">
    <location>
        <begin position="24"/>
        <end position="36"/>
    </location>
</feature>
<reference evidence="11" key="2">
    <citation type="submission" date="2019-11" db="EMBL/GenBank/DDBJ databases">
        <title>Improved Assembly of Tolypothrix boutellei genome.</title>
        <authorList>
            <person name="Sarangi A.N."/>
            <person name="Mukherjee M."/>
            <person name="Ghosh S."/>
            <person name="Singh D."/>
            <person name="Das A."/>
            <person name="Kant S."/>
            <person name="Prusty A."/>
            <person name="Tripathy S."/>
        </authorList>
    </citation>
    <scope>NUCLEOTIDE SEQUENCE</scope>
    <source>
        <strain evidence="11">VB521301</strain>
    </source>
</reference>
<feature type="coiled-coil region" evidence="6">
    <location>
        <begin position="124"/>
        <end position="151"/>
    </location>
</feature>
<dbReference type="PANTHER" id="PTHR30386">
    <property type="entry name" value="MEMBRANE FUSION SUBUNIT OF EMRAB-TOLC MULTIDRUG EFFLUX PUMP"/>
    <property type="match status" value="1"/>
</dbReference>
<feature type="domain" description="Multidrug resistance protein MdtA-like barrel-sandwich hybrid" evidence="9">
    <location>
        <begin position="85"/>
        <end position="237"/>
    </location>
</feature>
<gene>
    <name evidence="12" type="ORF">DA73_0230410</name>
    <name evidence="11" type="ORF">DA73_0400008565</name>
</gene>
<evidence type="ECO:0000256" key="2">
    <source>
        <dbReference type="ARBA" id="ARBA00009477"/>
    </source>
</evidence>
<name>A0A0C1QTS2_9CYAN</name>
<keyword evidence="5 8" id="KW-0472">Membrane</keyword>
<evidence type="ECO:0000313" key="13">
    <source>
        <dbReference type="Proteomes" id="UP000029738"/>
    </source>
</evidence>
<evidence type="ECO:0000256" key="3">
    <source>
        <dbReference type="ARBA" id="ARBA00022692"/>
    </source>
</evidence>
<dbReference type="Gene3D" id="2.40.50.100">
    <property type="match status" value="1"/>
</dbReference>
<dbReference type="EMBL" id="JHEG02000058">
    <property type="protein sequence ID" value="KIE08824.1"/>
    <property type="molecule type" value="Genomic_DNA"/>
</dbReference>
<evidence type="ECO:0000259" key="9">
    <source>
        <dbReference type="Pfam" id="PF25917"/>
    </source>
</evidence>
<feature type="domain" description="CusB-like beta-barrel" evidence="10">
    <location>
        <begin position="242"/>
        <end position="283"/>
    </location>
</feature>
<dbReference type="Proteomes" id="UP000029738">
    <property type="component" value="Unassembled WGS sequence"/>
</dbReference>
<dbReference type="GO" id="GO:0016020">
    <property type="term" value="C:membrane"/>
    <property type="evidence" value="ECO:0007669"/>
    <property type="project" value="UniProtKB-SubCell"/>
</dbReference>
<dbReference type="Pfam" id="PF25917">
    <property type="entry name" value="BSH_RND"/>
    <property type="match status" value="1"/>
</dbReference>
<evidence type="ECO:0000256" key="4">
    <source>
        <dbReference type="ARBA" id="ARBA00022989"/>
    </source>
</evidence>
<dbReference type="STRING" id="1479485.DA73_0230410"/>
<protein>
    <submittedName>
        <fullName evidence="11">HlyD family secretion protein</fullName>
    </submittedName>
    <submittedName>
        <fullName evidence="12">Secretion protein HlyD</fullName>
    </submittedName>
</protein>
<keyword evidence="3 8" id="KW-0812">Transmembrane</keyword>
<evidence type="ECO:0000313" key="11">
    <source>
        <dbReference type="EMBL" id="KAF3885501.1"/>
    </source>
</evidence>
<dbReference type="EMBL" id="JHEG04000001">
    <property type="protein sequence ID" value="KAF3885501.1"/>
    <property type="molecule type" value="Genomic_DNA"/>
</dbReference>
<feature type="region of interest" description="Disordered" evidence="7">
    <location>
        <begin position="1"/>
        <end position="36"/>
    </location>
</feature>
<comment type="similarity">
    <text evidence="2">Belongs to the membrane fusion protein (MFP) (TC 8.A.1) family.</text>
</comment>
<dbReference type="InterPro" id="IPR058625">
    <property type="entry name" value="MdtA-like_BSH"/>
</dbReference>
<comment type="caution">
    <text evidence="12">The sequence shown here is derived from an EMBL/GenBank/DDBJ whole genome shotgun (WGS) entry which is preliminary data.</text>
</comment>
<evidence type="ECO:0000256" key="5">
    <source>
        <dbReference type="ARBA" id="ARBA00023136"/>
    </source>
</evidence>
<feature type="region of interest" description="Disordered" evidence="7">
    <location>
        <begin position="279"/>
        <end position="306"/>
    </location>
</feature>
<keyword evidence="13" id="KW-1185">Reference proteome</keyword>
<evidence type="ECO:0000256" key="1">
    <source>
        <dbReference type="ARBA" id="ARBA00004167"/>
    </source>
</evidence>
<evidence type="ECO:0000256" key="6">
    <source>
        <dbReference type="SAM" id="Coils"/>
    </source>
</evidence>
<dbReference type="RefSeq" id="WP_050046267.1">
    <property type="nucleotide sequence ID" value="NZ_JHEG04000001.1"/>
</dbReference>
<keyword evidence="6" id="KW-0175">Coiled coil</keyword>
<dbReference type="PANTHER" id="PTHR30386:SF26">
    <property type="entry name" value="TRANSPORT PROTEIN COMB"/>
    <property type="match status" value="1"/>
</dbReference>
<evidence type="ECO:0000256" key="8">
    <source>
        <dbReference type="SAM" id="Phobius"/>
    </source>
</evidence>
<accession>A0A0C1QTS2</accession>
<evidence type="ECO:0000256" key="7">
    <source>
        <dbReference type="SAM" id="MobiDB-lite"/>
    </source>
</evidence>
<sequence>MESFNSSQQTQPGTTLEEETSLVPPDASSDAQPASPSHRHLLPKVLLGTLLFAGAVAAGIFSYRWWQYGQTHQQTDNAYVNANIYSVTSRVSGIVTQVAVNDNQIVSPGTLLVKIDPREYQASLIQAKASLELAKQQAALAQENVKLIADNNYVPLPVPINTNPQSQPEALNRQRDINQQQYKTAVAAIAQKEAELKKAQLHLSYTNITALVAGKVSQKNVQVGQQVKAGQTLLRVVQPNPWIVANFKETQLAKIQLGQKADIKMIAFPGKTFRGTVESMSPTSFGKVSPLKGENTTGNTTRTSSEQRIPVRILFEPESLRGYETKMTPGLSAVVTVDTKK</sequence>
<proteinExistence type="inferred from homology"/>